<protein>
    <submittedName>
        <fullName evidence="1">Cell division topological specificity factor MinE</fullName>
    </submittedName>
</protein>
<name>A0AC61DEZ1_9FIRM</name>
<reference evidence="1" key="1">
    <citation type="submission" date="2017-10" db="EMBL/GenBank/DDBJ databases">
        <title>Genome sequence of cellulolytic Lachnospiraceae bacterium XHS1971 isolated from hotspring sediment.</title>
        <authorList>
            <person name="Vasudevan G."/>
            <person name="Joshi A.J."/>
            <person name="Hivarkar S."/>
            <person name="Lanjekar V.B."/>
            <person name="Dhakephalkar P.K."/>
            <person name="Dagar S."/>
        </authorList>
    </citation>
    <scope>NUCLEOTIDE SEQUENCE</scope>
    <source>
        <strain evidence="1">XHS1971</strain>
    </source>
</reference>
<proteinExistence type="predicted"/>
<evidence type="ECO:0000313" key="2">
    <source>
        <dbReference type="Proteomes" id="UP000224460"/>
    </source>
</evidence>
<gene>
    <name evidence="1" type="ORF">CS063_05415</name>
</gene>
<dbReference type="EMBL" id="PEDL01000003">
    <property type="protein sequence ID" value="PHV71487.1"/>
    <property type="molecule type" value="Genomic_DNA"/>
</dbReference>
<keyword evidence="2" id="KW-1185">Reference proteome</keyword>
<evidence type="ECO:0000313" key="1">
    <source>
        <dbReference type="EMBL" id="PHV71487.1"/>
    </source>
</evidence>
<keyword evidence="1" id="KW-0131">Cell cycle</keyword>
<organism evidence="1 2">
    <name type="scientific">Sporanaerobium hydrogeniformans</name>
    <dbReference type="NCBI Taxonomy" id="3072179"/>
    <lineage>
        <taxon>Bacteria</taxon>
        <taxon>Bacillati</taxon>
        <taxon>Bacillota</taxon>
        <taxon>Clostridia</taxon>
        <taxon>Lachnospirales</taxon>
        <taxon>Lachnospiraceae</taxon>
        <taxon>Sporanaerobium</taxon>
    </lineage>
</organism>
<accession>A0AC61DEZ1</accession>
<comment type="caution">
    <text evidence="1">The sequence shown here is derived from an EMBL/GenBank/DDBJ whole genome shotgun (WGS) entry which is preliminary data.</text>
</comment>
<dbReference type="Proteomes" id="UP000224460">
    <property type="component" value="Unassembled WGS sequence"/>
</dbReference>
<keyword evidence="1" id="KW-0132">Cell division</keyword>
<sequence length="94" mass="10646">MGVMDFNSLFGKRNKSSSVAKDRLKLVLIHDRMNCSTELLEMMRADIVAVISKYVDIDTDDFNIEISNRQYEEGGKKAPVLSANIPIKNLKKVK</sequence>